<dbReference type="VEuPathDB" id="FungiDB:DEHA2E01848g"/>
<keyword evidence="2" id="KW-1185">Reference proteome</keyword>
<name>Q6BQV9_DEBHA</name>
<dbReference type="Proteomes" id="UP000000599">
    <property type="component" value="Chromosome E"/>
</dbReference>
<dbReference type="GeneID" id="2902058"/>
<gene>
    <name evidence="1" type="ordered locus">DEHA2E01848g</name>
</gene>
<dbReference type="KEGG" id="dha:DEHA2E01848g"/>
<organism evidence="1 2">
    <name type="scientific">Debaryomyces hansenii (strain ATCC 36239 / CBS 767 / BCRC 21394 / JCM 1990 / NBRC 0083 / IGC 2968)</name>
    <name type="common">Yeast</name>
    <name type="synonym">Torulaspora hansenii</name>
    <dbReference type="NCBI Taxonomy" id="284592"/>
    <lineage>
        <taxon>Eukaryota</taxon>
        <taxon>Fungi</taxon>
        <taxon>Dikarya</taxon>
        <taxon>Ascomycota</taxon>
        <taxon>Saccharomycotina</taxon>
        <taxon>Pichiomycetes</taxon>
        <taxon>Debaryomycetaceae</taxon>
        <taxon>Debaryomyces</taxon>
    </lineage>
</organism>
<evidence type="ECO:0000313" key="1">
    <source>
        <dbReference type="EMBL" id="CAG87622.1"/>
    </source>
</evidence>
<dbReference type="AlphaFoldDB" id="Q6BQV9"/>
<proteinExistence type="predicted"/>
<protein>
    <submittedName>
        <fullName evidence="1">DEHA2E01848p</fullName>
    </submittedName>
</protein>
<dbReference type="EMBL" id="CR382137">
    <property type="protein sequence ID" value="CAG87622.1"/>
    <property type="molecule type" value="Genomic_DNA"/>
</dbReference>
<sequence length="50" mass="5608">MFNFRLCPNIALSPANLPDINLIVMPSPHIMTLTGGIDVDYNRMGLILFF</sequence>
<reference evidence="1 2" key="1">
    <citation type="journal article" date="2004" name="Nature">
        <title>Genome evolution in yeasts.</title>
        <authorList>
            <consortium name="Genolevures"/>
            <person name="Dujon B."/>
            <person name="Sherman D."/>
            <person name="Fischer G."/>
            <person name="Durrens P."/>
            <person name="Casaregola S."/>
            <person name="Lafontaine I."/>
            <person name="de Montigny J."/>
            <person name="Marck C."/>
            <person name="Neuveglise C."/>
            <person name="Talla E."/>
            <person name="Goffard N."/>
            <person name="Frangeul L."/>
            <person name="Aigle M."/>
            <person name="Anthouard V."/>
            <person name="Babour A."/>
            <person name="Barbe V."/>
            <person name="Barnay S."/>
            <person name="Blanchin S."/>
            <person name="Beckerich J.M."/>
            <person name="Beyne E."/>
            <person name="Bleykasten C."/>
            <person name="Boisrame A."/>
            <person name="Boyer J."/>
            <person name="Cattolico L."/>
            <person name="Confanioleri F."/>
            <person name="de Daruvar A."/>
            <person name="Despons L."/>
            <person name="Fabre E."/>
            <person name="Fairhead C."/>
            <person name="Ferry-Dumazet H."/>
            <person name="Groppi A."/>
            <person name="Hantraye F."/>
            <person name="Hennequin C."/>
            <person name="Jauniaux N."/>
            <person name="Joyet P."/>
            <person name="Kachouri R."/>
            <person name="Kerrest A."/>
            <person name="Koszul R."/>
            <person name="Lemaire M."/>
            <person name="Lesur I."/>
            <person name="Ma L."/>
            <person name="Muller H."/>
            <person name="Nicaud J.M."/>
            <person name="Nikolski M."/>
            <person name="Oztas S."/>
            <person name="Ozier-Kalogeropoulos O."/>
            <person name="Pellenz S."/>
            <person name="Potier S."/>
            <person name="Richard G.F."/>
            <person name="Straub M.L."/>
            <person name="Suleau A."/>
            <person name="Swennene D."/>
            <person name="Tekaia F."/>
            <person name="Wesolowski-Louvel M."/>
            <person name="Westhof E."/>
            <person name="Wirth B."/>
            <person name="Zeniou-Meyer M."/>
            <person name="Zivanovic I."/>
            <person name="Bolotin-Fukuhara M."/>
            <person name="Thierry A."/>
            <person name="Bouchier C."/>
            <person name="Caudron B."/>
            <person name="Scarpelli C."/>
            <person name="Gaillardin C."/>
            <person name="Weissenbach J."/>
            <person name="Wincker P."/>
            <person name="Souciet J.L."/>
        </authorList>
    </citation>
    <scope>NUCLEOTIDE SEQUENCE [LARGE SCALE GENOMIC DNA]</scope>
    <source>
        <strain evidence="2">ATCC 36239 / CBS 767 / BCRC 21394 / JCM 1990 / NBRC 0083 / IGC 2968</strain>
    </source>
</reference>
<evidence type="ECO:0000313" key="2">
    <source>
        <dbReference type="Proteomes" id="UP000000599"/>
    </source>
</evidence>
<dbReference type="RefSeq" id="XP_459411.1">
    <property type="nucleotide sequence ID" value="XM_459411.1"/>
</dbReference>
<dbReference type="HOGENOM" id="CLU_3125002_0_0_1"/>
<accession>Q6BQV9</accession>
<dbReference type="InParanoid" id="Q6BQV9"/>